<evidence type="ECO:0000259" key="2">
    <source>
        <dbReference type="Pfam" id="PF14032"/>
    </source>
</evidence>
<comment type="caution">
    <text evidence="3">The sequence shown here is derived from an EMBL/GenBank/DDBJ whole genome shotgun (WGS) entry which is preliminary data.</text>
</comment>
<gene>
    <name evidence="3" type="ORF">AWC05_13440</name>
</gene>
<keyword evidence="4" id="KW-1185">Reference proteome</keyword>
<feature type="domain" description="PknH-like extracellular" evidence="2">
    <location>
        <begin position="36"/>
        <end position="234"/>
    </location>
</feature>
<dbReference type="RefSeq" id="WP_085220679.1">
    <property type="nucleotide sequence ID" value="NZ_AP022576.1"/>
</dbReference>
<dbReference type="Gene3D" id="3.40.1000.70">
    <property type="entry name" value="PknH-like extracellular domain"/>
    <property type="match status" value="1"/>
</dbReference>
<evidence type="ECO:0000313" key="4">
    <source>
        <dbReference type="Proteomes" id="UP000193010"/>
    </source>
</evidence>
<dbReference type="EMBL" id="LQOV01000007">
    <property type="protein sequence ID" value="ORV54889.1"/>
    <property type="molecule type" value="Genomic_DNA"/>
</dbReference>
<proteinExistence type="predicted"/>
<reference evidence="3 4" key="1">
    <citation type="submission" date="2016-01" db="EMBL/GenBank/DDBJ databases">
        <title>The new phylogeny of the genus Mycobacterium.</title>
        <authorList>
            <person name="Tarcisio F."/>
            <person name="Conor M."/>
            <person name="Antonella G."/>
            <person name="Elisabetta G."/>
            <person name="Giulia F.S."/>
            <person name="Sara T."/>
            <person name="Anna F."/>
            <person name="Clotilde B."/>
            <person name="Roberto B."/>
            <person name="Veronica D.S."/>
            <person name="Fabio R."/>
            <person name="Monica P."/>
            <person name="Olivier J."/>
            <person name="Enrico T."/>
            <person name="Nicola S."/>
        </authorList>
    </citation>
    <scope>NUCLEOTIDE SEQUENCE [LARGE SCALE GENOMIC DNA]</scope>
    <source>
        <strain evidence="3 4">DSM 44852</strain>
    </source>
</reference>
<dbReference type="STRING" id="292462.AWC05_13440"/>
<dbReference type="Proteomes" id="UP000193010">
    <property type="component" value="Unassembled WGS sequence"/>
</dbReference>
<evidence type="ECO:0000256" key="1">
    <source>
        <dbReference type="SAM" id="SignalP"/>
    </source>
</evidence>
<protein>
    <recommendedName>
        <fullName evidence="2">PknH-like extracellular domain-containing protein</fullName>
    </recommendedName>
</protein>
<dbReference type="Pfam" id="PF14032">
    <property type="entry name" value="PknH_C"/>
    <property type="match status" value="1"/>
</dbReference>
<dbReference type="PROSITE" id="PS51257">
    <property type="entry name" value="PROKAR_LIPOPROTEIN"/>
    <property type="match status" value="1"/>
</dbReference>
<organism evidence="3 4">
    <name type="scientific">Mycobacterium florentinum</name>
    <dbReference type="NCBI Taxonomy" id="292462"/>
    <lineage>
        <taxon>Bacteria</taxon>
        <taxon>Bacillati</taxon>
        <taxon>Actinomycetota</taxon>
        <taxon>Actinomycetes</taxon>
        <taxon>Mycobacteriales</taxon>
        <taxon>Mycobacteriaceae</taxon>
        <taxon>Mycobacterium</taxon>
        <taxon>Mycobacterium simiae complex</taxon>
    </lineage>
</organism>
<evidence type="ECO:0000313" key="3">
    <source>
        <dbReference type="EMBL" id="ORV54889.1"/>
    </source>
</evidence>
<keyword evidence="1" id="KW-0732">Signal</keyword>
<name>A0A1X1UDY9_MYCFL</name>
<sequence>MRALALLALALLTAGCVHTVVGMPKRAVHPASPVVPLEQVLPTDDEVTAAAGNPLMPEGPPQVGGTEVLPNGIRDDSNAAPIECIGATSPLLRVVYEKGSVRAVAAQSYWNPNLRVPVFGVRAGAVRLASSADAQRLFASFVPQWQKCAGTTVTLYTHDTENTELYSKVTDVKVDEPILSATVIAWDNHHTPPTPNEHVVGMESDVVVDVRVSVGPHAEAGTRAIDIARVMLRKVSSTN</sequence>
<feature type="chain" id="PRO_5038486505" description="PknH-like extracellular domain-containing protein" evidence="1">
    <location>
        <begin position="20"/>
        <end position="239"/>
    </location>
</feature>
<dbReference type="AlphaFoldDB" id="A0A1X1UDY9"/>
<feature type="signal peptide" evidence="1">
    <location>
        <begin position="1"/>
        <end position="19"/>
    </location>
</feature>
<dbReference type="OrthoDB" id="4736430at2"/>
<dbReference type="InterPro" id="IPR038232">
    <property type="entry name" value="PknH-like_Extracell_sf"/>
</dbReference>
<dbReference type="InterPro" id="IPR026954">
    <property type="entry name" value="PknH-like_Extracell"/>
</dbReference>
<accession>A0A1X1UDY9</accession>